<dbReference type="FunFam" id="3.40.50.720:FF:000084">
    <property type="entry name" value="Short-chain dehydrogenase reductase"/>
    <property type="match status" value="1"/>
</dbReference>
<sequence>MQIRSAGGGAAQVLRPDVHRGTVAVITGGGTGIGRAVALDLAACGADVVICGRREEPLEKTAVDIEALGARALVVPADIRDDAAVTALVDRALGEFGRIDTLVNNAGGQFAAPAEEITSKGWRAVHRLAVDATWAVTREVAVRAMIPQRSGAIFFMAFSPRRGIASMVHATSARAALENLAAGLSLEWSRFGIRSVCIAPGTIATEGMEENYTEAARAEWAAAVPLGRLGTAEEVSGVIAFLASPGGSYVTGTTIVIDGGADAWGAGHPAPRPEAKL</sequence>
<evidence type="ECO:0000259" key="21">
    <source>
        <dbReference type="SMART" id="SM00822"/>
    </source>
</evidence>
<comment type="pathway">
    <text evidence="2">Lipid metabolism.</text>
</comment>
<keyword evidence="3" id="KW-0444">Lipid biosynthesis</keyword>
<dbReference type="GO" id="GO:0019166">
    <property type="term" value="F:trans-2-enoyl-CoA reductase (NADPH) activity"/>
    <property type="evidence" value="ECO:0007669"/>
    <property type="project" value="UniProtKB-EC"/>
</dbReference>
<keyword evidence="6" id="KW-0521">NADP</keyword>
<keyword evidence="7" id="KW-0560">Oxidoreductase</keyword>
<name>A0A132PVP3_9MYCO</name>
<dbReference type="InterPro" id="IPR057326">
    <property type="entry name" value="KR_dom"/>
</dbReference>
<evidence type="ECO:0000256" key="12">
    <source>
        <dbReference type="ARBA" id="ARBA00038622"/>
    </source>
</evidence>
<dbReference type="PATRIC" id="fig|59750.3.peg.481"/>
<dbReference type="Gene3D" id="3.40.50.720">
    <property type="entry name" value="NAD(P)-binding Rossmann-like Domain"/>
    <property type="match status" value="1"/>
</dbReference>
<dbReference type="EC" id="1.3.1.38" evidence="13"/>
<dbReference type="RefSeq" id="WP_067843218.1">
    <property type="nucleotide sequence ID" value="NZ_LGTW01000001.1"/>
</dbReference>
<dbReference type="Pfam" id="PF13561">
    <property type="entry name" value="adh_short_C2"/>
    <property type="match status" value="1"/>
</dbReference>
<comment type="subcellular location">
    <subcellularLocation>
        <location evidence="1">Peroxisome</location>
    </subcellularLocation>
</comment>
<evidence type="ECO:0000256" key="9">
    <source>
        <dbReference type="ARBA" id="ARBA00023140"/>
    </source>
</evidence>
<dbReference type="SMART" id="SM00822">
    <property type="entry name" value="PKS_KR"/>
    <property type="match status" value="1"/>
</dbReference>
<accession>A0A132PVP3</accession>
<organism evidence="22 23">
    <name type="scientific">Mycolicibacterium wolinskyi</name>
    <dbReference type="NCBI Taxonomy" id="59750"/>
    <lineage>
        <taxon>Bacteria</taxon>
        <taxon>Bacillati</taxon>
        <taxon>Actinomycetota</taxon>
        <taxon>Actinomycetes</taxon>
        <taxon>Mycobacteriales</taxon>
        <taxon>Mycobacteriaceae</taxon>
        <taxon>Mycolicibacterium</taxon>
    </lineage>
</organism>
<evidence type="ECO:0000256" key="8">
    <source>
        <dbReference type="ARBA" id="ARBA00023098"/>
    </source>
</evidence>
<dbReference type="AlphaFoldDB" id="A0A132PVP3"/>
<comment type="catalytic activity">
    <reaction evidence="20">
        <text>(2E)-octenoyl-CoA + NADPH + H(+) = octanoyl-CoA + NADP(+)</text>
        <dbReference type="Rhea" id="RHEA:44952"/>
        <dbReference type="ChEBI" id="CHEBI:15378"/>
        <dbReference type="ChEBI" id="CHEBI:57386"/>
        <dbReference type="ChEBI" id="CHEBI:57783"/>
        <dbReference type="ChEBI" id="CHEBI:58349"/>
        <dbReference type="ChEBI" id="CHEBI:62242"/>
    </reaction>
    <physiologicalReaction direction="left-to-right" evidence="20">
        <dbReference type="Rhea" id="RHEA:44953"/>
    </physiologicalReaction>
</comment>
<dbReference type="PRINTS" id="PR00081">
    <property type="entry name" value="GDHRDH"/>
</dbReference>
<keyword evidence="9" id="KW-0576">Peroxisome</keyword>
<evidence type="ECO:0000256" key="5">
    <source>
        <dbReference type="ARBA" id="ARBA00022832"/>
    </source>
</evidence>
<dbReference type="SUPFAM" id="SSF51735">
    <property type="entry name" value="NAD(P)-binding Rossmann-fold domains"/>
    <property type="match status" value="1"/>
</dbReference>
<comment type="function">
    <text evidence="11">Participates in chain elongation of fatty acids. Catalyzes the reduction of trans-2-enoyl-CoAs of varying chain lengths from 6:1 to 16:1, having maximum activity with 10:1 CoA. Has no 2,4-dienoyl-CoA reductase activity.</text>
</comment>
<evidence type="ECO:0000256" key="20">
    <source>
        <dbReference type="ARBA" id="ARBA00049559"/>
    </source>
</evidence>
<comment type="catalytic activity">
    <reaction evidence="18">
        <text>a (2E)-enoyl-CoA + NADPH + H(+) = a 2,3-saturated acyl-CoA + NADP(+)</text>
        <dbReference type="Rhea" id="RHEA:33763"/>
        <dbReference type="ChEBI" id="CHEBI:15378"/>
        <dbReference type="ChEBI" id="CHEBI:57783"/>
        <dbReference type="ChEBI" id="CHEBI:58349"/>
        <dbReference type="ChEBI" id="CHEBI:58856"/>
        <dbReference type="ChEBI" id="CHEBI:65111"/>
        <dbReference type="EC" id="1.3.1.38"/>
    </reaction>
    <physiologicalReaction direction="left-to-right" evidence="18">
        <dbReference type="Rhea" id="RHEA:33764"/>
    </physiologicalReaction>
</comment>
<gene>
    <name evidence="22" type="ORF">AFM11_02345</name>
</gene>
<dbReference type="STRING" id="59750.AWC31_35125"/>
<evidence type="ECO:0000256" key="18">
    <source>
        <dbReference type="ARBA" id="ARBA00049251"/>
    </source>
</evidence>
<evidence type="ECO:0000256" key="7">
    <source>
        <dbReference type="ARBA" id="ARBA00023002"/>
    </source>
</evidence>
<protein>
    <recommendedName>
        <fullName evidence="14">Peroxisomal trans-2-enoyl-CoA reductase</fullName>
        <ecNumber evidence="13">1.3.1.38</ecNumber>
    </recommendedName>
</protein>
<evidence type="ECO:0000313" key="23">
    <source>
        <dbReference type="Proteomes" id="UP000070612"/>
    </source>
</evidence>
<dbReference type="GO" id="GO:0006633">
    <property type="term" value="P:fatty acid biosynthetic process"/>
    <property type="evidence" value="ECO:0007669"/>
    <property type="project" value="UniProtKB-KW"/>
</dbReference>
<evidence type="ECO:0000256" key="2">
    <source>
        <dbReference type="ARBA" id="ARBA00005189"/>
    </source>
</evidence>
<evidence type="ECO:0000256" key="6">
    <source>
        <dbReference type="ARBA" id="ARBA00022857"/>
    </source>
</evidence>
<comment type="caution">
    <text evidence="22">The sequence shown here is derived from an EMBL/GenBank/DDBJ whole genome shotgun (WGS) entry which is preliminary data.</text>
</comment>
<reference evidence="22 23" key="1">
    <citation type="submission" date="2015-07" db="EMBL/GenBank/DDBJ databases">
        <title>A draft genome sequence of Mycobacterium wolinskyi.</title>
        <authorList>
            <person name="de Man T.J."/>
            <person name="Perry K.A."/>
            <person name="Coulliette A.D."/>
            <person name="Jensen B."/>
            <person name="Toney N.C."/>
            <person name="Limbago B.M."/>
            <person name="Noble-Wang J."/>
        </authorList>
    </citation>
    <scope>NUCLEOTIDE SEQUENCE [LARGE SCALE GENOMIC DNA]</scope>
    <source>
        <strain evidence="22 23">CDC_01</strain>
    </source>
</reference>
<dbReference type="EMBL" id="LGTW01000001">
    <property type="protein sequence ID" value="KWX26102.1"/>
    <property type="molecule type" value="Genomic_DNA"/>
</dbReference>
<evidence type="ECO:0000256" key="10">
    <source>
        <dbReference type="ARBA" id="ARBA00023160"/>
    </source>
</evidence>
<evidence type="ECO:0000256" key="13">
    <source>
        <dbReference type="ARBA" id="ARBA00038849"/>
    </source>
</evidence>
<dbReference type="PANTHER" id="PTHR24317:SF7">
    <property type="entry name" value="PEROXISOMAL TRANS-2-ENOYL-COA REDUCTASE"/>
    <property type="match status" value="1"/>
</dbReference>
<evidence type="ECO:0000256" key="11">
    <source>
        <dbReference type="ARBA" id="ARBA00037124"/>
    </source>
</evidence>
<evidence type="ECO:0000256" key="14">
    <source>
        <dbReference type="ARBA" id="ARBA00041063"/>
    </source>
</evidence>
<keyword evidence="8" id="KW-0443">Lipid metabolism</keyword>
<comment type="subunit">
    <text evidence="12">Interacts with PEX5, probably required to target it into peroxisomes.</text>
</comment>
<evidence type="ECO:0000256" key="4">
    <source>
        <dbReference type="ARBA" id="ARBA00022553"/>
    </source>
</evidence>
<dbReference type="InterPro" id="IPR002347">
    <property type="entry name" value="SDR_fam"/>
</dbReference>
<dbReference type="PANTHER" id="PTHR24317">
    <property type="entry name" value="PEROXISOMAL TRANS-2-ENOYL-COA REDUCTASE"/>
    <property type="match status" value="1"/>
</dbReference>
<keyword evidence="4" id="KW-0597">Phosphoprotein</keyword>
<feature type="domain" description="Ketoreductase" evidence="21">
    <location>
        <begin position="22"/>
        <end position="191"/>
    </location>
</feature>
<comment type="catalytic activity">
    <reaction evidence="19">
        <text>(2E)-decenoyl-CoA + NADPH + H(+) = decanoyl-CoA + NADP(+)</text>
        <dbReference type="Rhea" id="RHEA:44960"/>
        <dbReference type="ChEBI" id="CHEBI:15378"/>
        <dbReference type="ChEBI" id="CHEBI:57783"/>
        <dbReference type="ChEBI" id="CHEBI:58349"/>
        <dbReference type="ChEBI" id="CHEBI:61406"/>
        <dbReference type="ChEBI" id="CHEBI:61430"/>
    </reaction>
    <physiologicalReaction direction="left-to-right" evidence="19">
        <dbReference type="Rhea" id="RHEA:44961"/>
    </physiologicalReaction>
</comment>
<evidence type="ECO:0000256" key="3">
    <source>
        <dbReference type="ARBA" id="ARBA00022516"/>
    </source>
</evidence>
<comment type="catalytic activity">
    <reaction evidence="16">
        <text>(2E)-tetradecenoyl-CoA + NADPH + H(+) = tetradecanoyl-CoA + NADP(+)</text>
        <dbReference type="Rhea" id="RHEA:44968"/>
        <dbReference type="ChEBI" id="CHEBI:15378"/>
        <dbReference type="ChEBI" id="CHEBI:57385"/>
        <dbReference type="ChEBI" id="CHEBI:57783"/>
        <dbReference type="ChEBI" id="CHEBI:58349"/>
        <dbReference type="ChEBI" id="CHEBI:61405"/>
    </reaction>
    <physiologicalReaction direction="left-to-right" evidence="16">
        <dbReference type="Rhea" id="RHEA:44969"/>
    </physiologicalReaction>
</comment>
<evidence type="ECO:0000313" key="22">
    <source>
        <dbReference type="EMBL" id="KWX26102.1"/>
    </source>
</evidence>
<keyword evidence="10" id="KW-0275">Fatty acid biosynthesis</keyword>
<dbReference type="Proteomes" id="UP000070612">
    <property type="component" value="Unassembled WGS sequence"/>
</dbReference>
<evidence type="ECO:0000256" key="15">
    <source>
        <dbReference type="ARBA" id="ARBA00047570"/>
    </source>
</evidence>
<comment type="catalytic activity">
    <reaction evidence="17">
        <text>(2E)-hexenoyl-CoA + NADPH + H(+) = hexanoyl-CoA + NADP(+)</text>
        <dbReference type="Rhea" id="RHEA:44956"/>
        <dbReference type="ChEBI" id="CHEBI:15378"/>
        <dbReference type="ChEBI" id="CHEBI:57783"/>
        <dbReference type="ChEBI" id="CHEBI:58349"/>
        <dbReference type="ChEBI" id="CHEBI:62077"/>
        <dbReference type="ChEBI" id="CHEBI:62620"/>
    </reaction>
    <physiologicalReaction direction="left-to-right" evidence="17">
        <dbReference type="Rhea" id="RHEA:44957"/>
    </physiologicalReaction>
</comment>
<comment type="catalytic activity">
    <reaction evidence="15">
        <text>(2E)-dodecenoyl-CoA + NADPH + H(+) = dodecanoyl-CoA + NADP(+)</text>
        <dbReference type="Rhea" id="RHEA:44964"/>
        <dbReference type="ChEBI" id="CHEBI:15378"/>
        <dbReference type="ChEBI" id="CHEBI:57330"/>
        <dbReference type="ChEBI" id="CHEBI:57375"/>
        <dbReference type="ChEBI" id="CHEBI:57783"/>
        <dbReference type="ChEBI" id="CHEBI:58349"/>
    </reaction>
    <physiologicalReaction direction="left-to-right" evidence="15">
        <dbReference type="Rhea" id="RHEA:44965"/>
    </physiologicalReaction>
</comment>
<dbReference type="InterPro" id="IPR036291">
    <property type="entry name" value="NAD(P)-bd_dom_sf"/>
</dbReference>
<evidence type="ECO:0000256" key="17">
    <source>
        <dbReference type="ARBA" id="ARBA00049108"/>
    </source>
</evidence>
<dbReference type="InterPro" id="IPR052388">
    <property type="entry name" value="Peroxisomal_t2-enoyl-CoA_red"/>
</dbReference>
<keyword evidence="23" id="KW-1185">Reference proteome</keyword>
<evidence type="ECO:0000256" key="1">
    <source>
        <dbReference type="ARBA" id="ARBA00004275"/>
    </source>
</evidence>
<evidence type="ECO:0000256" key="16">
    <source>
        <dbReference type="ARBA" id="ARBA00048686"/>
    </source>
</evidence>
<keyword evidence="5" id="KW-0276">Fatty acid metabolism</keyword>
<proteinExistence type="predicted"/>
<evidence type="ECO:0000256" key="19">
    <source>
        <dbReference type="ARBA" id="ARBA00049386"/>
    </source>
</evidence>